<proteinExistence type="predicted"/>
<evidence type="ECO:0000313" key="3">
    <source>
        <dbReference type="Proteomes" id="UP000184188"/>
    </source>
</evidence>
<dbReference type="STRING" id="1073090.A0A1L9SXC1"/>
<dbReference type="GeneID" id="34607921"/>
<dbReference type="OrthoDB" id="276388at2759"/>
<dbReference type="RefSeq" id="XP_022586309.1">
    <property type="nucleotide sequence ID" value="XM_022721456.1"/>
</dbReference>
<feature type="region of interest" description="Disordered" evidence="1">
    <location>
        <begin position="1"/>
        <end position="43"/>
    </location>
</feature>
<feature type="compositionally biased region" description="Pro residues" evidence="1">
    <location>
        <begin position="28"/>
        <end position="39"/>
    </location>
</feature>
<dbReference type="AlphaFoldDB" id="A0A1L9SXC1"/>
<reference evidence="3" key="1">
    <citation type="journal article" date="2017" name="Genome Biol.">
        <title>Comparative genomics reveals high biological diversity and specific adaptations in the industrially and medically important fungal genus Aspergillus.</title>
        <authorList>
            <person name="de Vries R.P."/>
            <person name="Riley R."/>
            <person name="Wiebenga A."/>
            <person name="Aguilar-Osorio G."/>
            <person name="Amillis S."/>
            <person name="Uchima C.A."/>
            <person name="Anderluh G."/>
            <person name="Asadollahi M."/>
            <person name="Askin M."/>
            <person name="Barry K."/>
            <person name="Battaglia E."/>
            <person name="Bayram O."/>
            <person name="Benocci T."/>
            <person name="Braus-Stromeyer S.A."/>
            <person name="Caldana C."/>
            <person name="Canovas D."/>
            <person name="Cerqueira G.C."/>
            <person name="Chen F."/>
            <person name="Chen W."/>
            <person name="Choi C."/>
            <person name="Clum A."/>
            <person name="Dos Santos R.A."/>
            <person name="Damasio A.R."/>
            <person name="Diallinas G."/>
            <person name="Emri T."/>
            <person name="Fekete E."/>
            <person name="Flipphi M."/>
            <person name="Freyberg S."/>
            <person name="Gallo A."/>
            <person name="Gournas C."/>
            <person name="Habgood R."/>
            <person name="Hainaut M."/>
            <person name="Harispe M.L."/>
            <person name="Henrissat B."/>
            <person name="Hilden K.S."/>
            <person name="Hope R."/>
            <person name="Hossain A."/>
            <person name="Karabika E."/>
            <person name="Karaffa L."/>
            <person name="Karanyi Z."/>
            <person name="Krasevec N."/>
            <person name="Kuo A."/>
            <person name="Kusch H."/>
            <person name="LaButti K."/>
            <person name="Lagendijk E.L."/>
            <person name="Lapidus A."/>
            <person name="Levasseur A."/>
            <person name="Lindquist E."/>
            <person name="Lipzen A."/>
            <person name="Logrieco A.F."/>
            <person name="MacCabe A."/>
            <person name="Maekelae M.R."/>
            <person name="Malavazi I."/>
            <person name="Melin P."/>
            <person name="Meyer V."/>
            <person name="Mielnichuk N."/>
            <person name="Miskei M."/>
            <person name="Molnar A.P."/>
            <person name="Mule G."/>
            <person name="Ngan C.Y."/>
            <person name="Orejas M."/>
            <person name="Orosz E."/>
            <person name="Ouedraogo J.P."/>
            <person name="Overkamp K.M."/>
            <person name="Park H.-S."/>
            <person name="Perrone G."/>
            <person name="Piumi F."/>
            <person name="Punt P.J."/>
            <person name="Ram A.F."/>
            <person name="Ramon A."/>
            <person name="Rauscher S."/>
            <person name="Record E."/>
            <person name="Riano-Pachon D.M."/>
            <person name="Robert V."/>
            <person name="Roehrig J."/>
            <person name="Ruller R."/>
            <person name="Salamov A."/>
            <person name="Salih N.S."/>
            <person name="Samson R.A."/>
            <person name="Sandor E."/>
            <person name="Sanguinetti M."/>
            <person name="Schuetze T."/>
            <person name="Sepcic K."/>
            <person name="Shelest E."/>
            <person name="Sherlock G."/>
            <person name="Sophianopoulou V."/>
            <person name="Squina F.M."/>
            <person name="Sun H."/>
            <person name="Susca A."/>
            <person name="Todd R.B."/>
            <person name="Tsang A."/>
            <person name="Unkles S.E."/>
            <person name="van de Wiele N."/>
            <person name="van Rossen-Uffink D."/>
            <person name="Oliveira J.V."/>
            <person name="Vesth T.C."/>
            <person name="Visser J."/>
            <person name="Yu J.-H."/>
            <person name="Zhou M."/>
            <person name="Andersen M.R."/>
            <person name="Archer D.B."/>
            <person name="Baker S.E."/>
            <person name="Benoit I."/>
            <person name="Brakhage A.A."/>
            <person name="Braus G.H."/>
            <person name="Fischer R."/>
            <person name="Frisvad J.C."/>
            <person name="Goldman G.H."/>
            <person name="Houbraken J."/>
            <person name="Oakley B."/>
            <person name="Pocsi I."/>
            <person name="Scazzocchio C."/>
            <person name="Seiboth B."/>
            <person name="vanKuyk P.A."/>
            <person name="Wortman J."/>
            <person name="Dyer P.S."/>
            <person name="Grigoriev I.V."/>
        </authorList>
    </citation>
    <scope>NUCLEOTIDE SEQUENCE [LARGE SCALE GENOMIC DNA]</scope>
    <source>
        <strain evidence="3">CBS 506.65</strain>
    </source>
</reference>
<name>A0A1L9SXC1_9EURO</name>
<dbReference type="EMBL" id="KV878336">
    <property type="protein sequence ID" value="OJJ51799.1"/>
    <property type="molecule type" value="Genomic_DNA"/>
</dbReference>
<organism evidence="2 3">
    <name type="scientific">Penicilliopsis zonata CBS 506.65</name>
    <dbReference type="NCBI Taxonomy" id="1073090"/>
    <lineage>
        <taxon>Eukaryota</taxon>
        <taxon>Fungi</taxon>
        <taxon>Dikarya</taxon>
        <taxon>Ascomycota</taxon>
        <taxon>Pezizomycotina</taxon>
        <taxon>Eurotiomycetes</taxon>
        <taxon>Eurotiomycetidae</taxon>
        <taxon>Eurotiales</taxon>
        <taxon>Aspergillaceae</taxon>
        <taxon>Penicilliopsis</taxon>
    </lineage>
</organism>
<evidence type="ECO:0000313" key="2">
    <source>
        <dbReference type="EMBL" id="OJJ51799.1"/>
    </source>
</evidence>
<gene>
    <name evidence="2" type="ORF">ASPZODRAFT_12604</name>
</gene>
<protein>
    <recommendedName>
        <fullName evidence="4">LipA and NB-ARC domain protein</fullName>
    </recommendedName>
</protein>
<accession>A0A1L9SXC1</accession>
<keyword evidence="3" id="KW-1185">Reference proteome</keyword>
<evidence type="ECO:0000256" key="1">
    <source>
        <dbReference type="SAM" id="MobiDB-lite"/>
    </source>
</evidence>
<evidence type="ECO:0008006" key="4">
    <source>
        <dbReference type="Google" id="ProtNLM"/>
    </source>
</evidence>
<dbReference type="VEuPathDB" id="FungiDB:ASPZODRAFT_12604"/>
<dbReference type="Proteomes" id="UP000184188">
    <property type="component" value="Unassembled WGS sequence"/>
</dbReference>
<sequence>MSVKRKPLPSQALQVQTPQLLPEVPAGASPPPPPPPAQAQPPTLLDETRHFLGGLIHHPSTSTKHVSILRHSHGLVLYRGSSTSVAVSVFSDRPLPPTRTFWLQSKGWTGKTGMRAKTMLNLHSSWVEVTPSTAVRAEQILPRDERAWQRDIEQFQKTMKSQNARTHTLRETDVLRIPVEAGDGYFHLVLCSDGKRTLCTSPVFRLASASTSPSSLRGASLRTLPLELGVMAAGIYASSTLQTVVSPLTNTVQNMAPSWTEQTAATTAYSLSGAEERVDRMVGYEENTPAAKQIQMANAIRTRTSLRFIDDLGQDRRLNTNEIQIRLMGFLRPDGQLSATEAQEDAILAAQILTHPSWGPMVEEKGGWLDRTKERYTSARRQVDRIPLHRLGVRVRSDEMGDKEVRNGYYIVR</sequence>